<dbReference type="GO" id="GO:0062129">
    <property type="term" value="C:chitin-based extracellular matrix"/>
    <property type="evidence" value="ECO:0007669"/>
    <property type="project" value="TreeGrafter"/>
</dbReference>
<evidence type="ECO:0000256" key="1">
    <source>
        <dbReference type="ARBA" id="ARBA00022460"/>
    </source>
</evidence>
<dbReference type="PANTHER" id="PTHR10380">
    <property type="entry name" value="CUTICLE PROTEIN"/>
    <property type="match status" value="1"/>
</dbReference>
<dbReference type="PROSITE" id="PS00233">
    <property type="entry name" value="CHIT_BIND_RR_1"/>
    <property type="match status" value="1"/>
</dbReference>
<keyword evidence="2" id="KW-0732">Signal</keyword>
<dbReference type="AlphaFoldDB" id="A0A9P0X7S4"/>
<protein>
    <submittedName>
        <fullName evidence="4">Uncharacterized protein</fullName>
    </submittedName>
</protein>
<evidence type="ECO:0000313" key="5">
    <source>
        <dbReference type="Proteomes" id="UP001152562"/>
    </source>
</evidence>
<dbReference type="InterPro" id="IPR031311">
    <property type="entry name" value="CHIT_BIND_RR_consensus"/>
</dbReference>
<sequence>MYLGEMYKRFCSNRFGISRSSATKPNQLTMKLIIVALAFVAVATAAVVPVANEPTKILRSEYEHKSDGGYIFNYESEDGSSRSEVGEPKEVLDEENKPHQVVVVRGSFSYVDSEGKTETINYYADESGFHAEGDSVPKPVSRNRNNKNKCSKNLKMLGLAVCVGLSLQVVLCDPAPATTAAVQAAPTVPTSSAFVNPNFAGNPAFSGYNGYRSCYNTASPNVPIISYSSNRGPDGSYSYSYATGDGKQAQESGFLKDAYIDNTGSPQGTQVVEGSYAYTSPEGTPIQVSYVADENGFRTAGVHIPADGKGVAPALLGNGVAPGLLGNGYNHIYDPRQNRFNYDPRYNSFNNYQSPHNFNQYNPARPFAARYNLYNPYRNVKDIKKTV</sequence>
<proteinExistence type="predicted"/>
<dbReference type="InterPro" id="IPR000618">
    <property type="entry name" value="Insect_cuticle"/>
</dbReference>
<dbReference type="InterPro" id="IPR050468">
    <property type="entry name" value="Cuticle_Struct_Prot"/>
</dbReference>
<accession>A0A9P0X7S4</accession>
<evidence type="ECO:0000256" key="2">
    <source>
        <dbReference type="ARBA" id="ARBA00022729"/>
    </source>
</evidence>
<evidence type="ECO:0000313" key="4">
    <source>
        <dbReference type="EMBL" id="CAH4019242.1"/>
    </source>
</evidence>
<name>A0A9P0X7S4_PIEBR</name>
<gene>
    <name evidence="4" type="ORF">PIBRA_LOCUS3697</name>
</gene>
<dbReference type="PROSITE" id="PS51155">
    <property type="entry name" value="CHIT_BIND_RR_2"/>
    <property type="match status" value="2"/>
</dbReference>
<keyword evidence="5" id="KW-1185">Reference proteome</keyword>
<evidence type="ECO:0000256" key="3">
    <source>
        <dbReference type="PROSITE-ProRule" id="PRU00497"/>
    </source>
</evidence>
<dbReference type="Proteomes" id="UP001152562">
    <property type="component" value="Unassembled WGS sequence"/>
</dbReference>
<dbReference type="PANTHER" id="PTHR10380:SF173">
    <property type="entry name" value="CUTICULAR PROTEIN 47EF, ISOFORM C-RELATED"/>
    <property type="match status" value="1"/>
</dbReference>
<keyword evidence="1 3" id="KW-0193">Cuticle</keyword>
<comment type="caution">
    <text evidence="4">The sequence shown here is derived from an EMBL/GenBank/DDBJ whole genome shotgun (WGS) entry which is preliminary data.</text>
</comment>
<dbReference type="Pfam" id="PF00379">
    <property type="entry name" value="Chitin_bind_4"/>
    <property type="match status" value="2"/>
</dbReference>
<reference evidence="4" key="1">
    <citation type="submission" date="2022-05" db="EMBL/GenBank/DDBJ databases">
        <authorList>
            <person name="Okamura Y."/>
        </authorList>
    </citation>
    <scope>NUCLEOTIDE SEQUENCE</scope>
</reference>
<dbReference type="PRINTS" id="PR00947">
    <property type="entry name" value="CUTICLE"/>
</dbReference>
<organism evidence="4 5">
    <name type="scientific">Pieris brassicae</name>
    <name type="common">White butterfly</name>
    <name type="synonym">Large white butterfly</name>
    <dbReference type="NCBI Taxonomy" id="7116"/>
    <lineage>
        <taxon>Eukaryota</taxon>
        <taxon>Metazoa</taxon>
        <taxon>Ecdysozoa</taxon>
        <taxon>Arthropoda</taxon>
        <taxon>Hexapoda</taxon>
        <taxon>Insecta</taxon>
        <taxon>Pterygota</taxon>
        <taxon>Neoptera</taxon>
        <taxon>Endopterygota</taxon>
        <taxon>Lepidoptera</taxon>
        <taxon>Glossata</taxon>
        <taxon>Ditrysia</taxon>
        <taxon>Papilionoidea</taxon>
        <taxon>Pieridae</taxon>
        <taxon>Pierinae</taxon>
        <taxon>Pieris</taxon>
    </lineage>
</organism>
<dbReference type="EMBL" id="CALOZG010000004">
    <property type="protein sequence ID" value="CAH4019242.1"/>
    <property type="molecule type" value="Genomic_DNA"/>
</dbReference>
<dbReference type="GO" id="GO:0008010">
    <property type="term" value="F:structural constituent of chitin-based larval cuticle"/>
    <property type="evidence" value="ECO:0007669"/>
    <property type="project" value="TreeGrafter"/>
</dbReference>